<dbReference type="PANTHER" id="PTHR33121">
    <property type="entry name" value="CYCLIC DI-GMP PHOSPHODIESTERASE PDEF"/>
    <property type="match status" value="1"/>
</dbReference>
<dbReference type="InterPro" id="IPR050706">
    <property type="entry name" value="Cyclic-di-GMP_PDE-like"/>
</dbReference>
<dbReference type="GO" id="GO:0071111">
    <property type="term" value="F:cyclic-guanylate-specific phosphodiesterase activity"/>
    <property type="evidence" value="ECO:0007669"/>
    <property type="project" value="InterPro"/>
</dbReference>
<dbReference type="RefSeq" id="WP_164486050.1">
    <property type="nucleotide sequence ID" value="NZ_CP118137.1"/>
</dbReference>
<dbReference type="PROSITE" id="PS50883">
    <property type="entry name" value="EAL"/>
    <property type="match status" value="1"/>
</dbReference>
<dbReference type="Gene3D" id="3.40.50.2300">
    <property type="match status" value="1"/>
</dbReference>
<organism evidence="2 3">
    <name type="scientific">Pseudomonas chlororaphis</name>
    <dbReference type="NCBI Taxonomy" id="587753"/>
    <lineage>
        <taxon>Bacteria</taxon>
        <taxon>Pseudomonadati</taxon>
        <taxon>Pseudomonadota</taxon>
        <taxon>Gammaproteobacteria</taxon>
        <taxon>Pseudomonadales</taxon>
        <taxon>Pseudomonadaceae</taxon>
        <taxon>Pseudomonas</taxon>
    </lineage>
</organism>
<dbReference type="CDD" id="cd01948">
    <property type="entry name" value="EAL"/>
    <property type="match status" value="1"/>
</dbReference>
<sequence length="378" mass="41992">MLVKALQRLGIFDVVQASDCEQAMALLLRSGRVDIVFCDLAERCLDCVEFFHYASQLNLAKSVVLSFELLPNLSRTIWQMPSLSGLKVLGVLGKPLELRSLQRLLHQYDLFSSPPLSRLPPPQKLPSEQDVRRGLEAGEFHAWYQPKLDMRSGRLAGVEALARWRHPVRGLLMPKDFLAAVLAYDLIDDMFKHMLQQGLNLLSQLRRRGMTLELAFNLHASQLTDRRLSNHITQALSRYGLHGTTLMFELVENGLLNASLVTQENLLRLRLLGCGLSIDDFGVGFSSLALLGELPFTQIKLGGCTTDLASPHSQALVASTLALARALHMSMVVKGVNSQTSRDTLVTLGCYVGQGFYLAHPMDGKGFVQWLESQHSGM</sequence>
<name>A0AAX3FV52_9PSED</name>
<dbReference type="Proteomes" id="UP000277437">
    <property type="component" value="Chromosome"/>
</dbReference>
<gene>
    <name evidence="2" type="primary">rocR_3</name>
    <name evidence="2" type="ORF">NCTC7357_02804</name>
</gene>
<evidence type="ECO:0000313" key="3">
    <source>
        <dbReference type="Proteomes" id="UP000277437"/>
    </source>
</evidence>
<dbReference type="Gene3D" id="3.20.20.450">
    <property type="entry name" value="EAL domain"/>
    <property type="match status" value="1"/>
</dbReference>
<dbReference type="InterPro" id="IPR011006">
    <property type="entry name" value="CheY-like_superfamily"/>
</dbReference>
<dbReference type="EMBL" id="LR134334">
    <property type="protein sequence ID" value="VEF74500.1"/>
    <property type="molecule type" value="Genomic_DNA"/>
</dbReference>
<protein>
    <submittedName>
        <fullName evidence="2">Protein RocR</fullName>
    </submittedName>
</protein>
<dbReference type="Pfam" id="PF00563">
    <property type="entry name" value="EAL"/>
    <property type="match status" value="1"/>
</dbReference>
<dbReference type="SUPFAM" id="SSF141868">
    <property type="entry name" value="EAL domain-like"/>
    <property type="match status" value="1"/>
</dbReference>
<evidence type="ECO:0000313" key="2">
    <source>
        <dbReference type="EMBL" id="VEF74500.1"/>
    </source>
</evidence>
<dbReference type="PANTHER" id="PTHR33121:SF70">
    <property type="entry name" value="SIGNALING PROTEIN YKOW"/>
    <property type="match status" value="1"/>
</dbReference>
<dbReference type="InterPro" id="IPR035919">
    <property type="entry name" value="EAL_sf"/>
</dbReference>
<dbReference type="SMART" id="SM00052">
    <property type="entry name" value="EAL"/>
    <property type="match status" value="1"/>
</dbReference>
<dbReference type="InterPro" id="IPR001633">
    <property type="entry name" value="EAL_dom"/>
</dbReference>
<reference evidence="2 3" key="1">
    <citation type="submission" date="2018-12" db="EMBL/GenBank/DDBJ databases">
        <authorList>
            <consortium name="Pathogen Informatics"/>
        </authorList>
    </citation>
    <scope>NUCLEOTIDE SEQUENCE [LARGE SCALE GENOMIC DNA]</scope>
    <source>
        <strain evidence="2 3">NCTC7357</strain>
    </source>
</reference>
<dbReference type="AlphaFoldDB" id="A0AAX3FV52"/>
<proteinExistence type="predicted"/>
<evidence type="ECO:0000259" key="1">
    <source>
        <dbReference type="PROSITE" id="PS50883"/>
    </source>
</evidence>
<feature type="domain" description="EAL" evidence="1">
    <location>
        <begin position="124"/>
        <end position="375"/>
    </location>
</feature>
<accession>A0AAX3FV52</accession>
<dbReference type="SUPFAM" id="SSF52172">
    <property type="entry name" value="CheY-like"/>
    <property type="match status" value="1"/>
</dbReference>